<evidence type="ECO:0000313" key="3">
    <source>
        <dbReference type="Proteomes" id="UP000615446"/>
    </source>
</evidence>
<gene>
    <name evidence="2" type="ORF">RCL2_000655300</name>
</gene>
<reference evidence="2" key="1">
    <citation type="submission" date="2019-10" db="EMBL/GenBank/DDBJ databases">
        <title>Conservation and host-specific expression of non-tandemly repeated heterogenous ribosome RNA gene in arbuscular mycorrhizal fungi.</title>
        <authorList>
            <person name="Maeda T."/>
            <person name="Kobayashi Y."/>
            <person name="Nakagawa T."/>
            <person name="Ezawa T."/>
            <person name="Yamaguchi K."/>
            <person name="Bino T."/>
            <person name="Nishimoto Y."/>
            <person name="Shigenobu S."/>
            <person name="Kawaguchi M."/>
        </authorList>
    </citation>
    <scope>NUCLEOTIDE SEQUENCE</scope>
    <source>
        <strain evidence="2">HR1</strain>
    </source>
</reference>
<proteinExistence type="predicted"/>
<feature type="region of interest" description="Disordered" evidence="1">
    <location>
        <begin position="15"/>
        <end position="47"/>
    </location>
</feature>
<organism evidence="2 3">
    <name type="scientific">Rhizophagus clarus</name>
    <dbReference type="NCBI Taxonomy" id="94130"/>
    <lineage>
        <taxon>Eukaryota</taxon>
        <taxon>Fungi</taxon>
        <taxon>Fungi incertae sedis</taxon>
        <taxon>Mucoromycota</taxon>
        <taxon>Glomeromycotina</taxon>
        <taxon>Glomeromycetes</taxon>
        <taxon>Glomerales</taxon>
        <taxon>Glomeraceae</taxon>
        <taxon>Rhizophagus</taxon>
    </lineage>
</organism>
<evidence type="ECO:0000313" key="2">
    <source>
        <dbReference type="EMBL" id="GES79242.1"/>
    </source>
</evidence>
<comment type="caution">
    <text evidence="2">The sequence shown here is derived from an EMBL/GenBank/DDBJ whole genome shotgun (WGS) entry which is preliminary data.</text>
</comment>
<accession>A0A8H3L0G7</accession>
<feature type="compositionally biased region" description="Polar residues" evidence="1">
    <location>
        <begin position="15"/>
        <end position="28"/>
    </location>
</feature>
<name>A0A8H3L0G7_9GLOM</name>
<dbReference type="EMBL" id="BLAL01000043">
    <property type="protein sequence ID" value="GES79242.1"/>
    <property type="molecule type" value="Genomic_DNA"/>
</dbReference>
<dbReference type="AlphaFoldDB" id="A0A8H3L0G7"/>
<evidence type="ECO:0000256" key="1">
    <source>
        <dbReference type="SAM" id="MobiDB-lite"/>
    </source>
</evidence>
<sequence>MTLERVSIKVRSVASSANQGMTIDQQATKSKEKSPDTSTENRRNEENTRLIAELKQACTLINLMVSRALDTQKTITSRAIKLFNRLEDNVFDCFEYAAIRVES</sequence>
<dbReference type="Proteomes" id="UP000615446">
    <property type="component" value="Unassembled WGS sequence"/>
</dbReference>
<feature type="compositionally biased region" description="Basic and acidic residues" evidence="1">
    <location>
        <begin position="29"/>
        <end position="47"/>
    </location>
</feature>
<protein>
    <submittedName>
        <fullName evidence="2">Uncharacterized protein</fullName>
    </submittedName>
</protein>